<dbReference type="AlphaFoldDB" id="A0A6L5K142"/>
<accession>A0A6L5K142</accession>
<reference evidence="2 3" key="1">
    <citation type="submission" date="2019-10" db="EMBL/GenBank/DDBJ databases">
        <title>Whole-genome sequence of the purple nonsulfur photosynthetic bacterium Rhodocyclus tenuis.</title>
        <authorList>
            <person name="Kyndt J.A."/>
            <person name="Meyer T.E."/>
        </authorList>
    </citation>
    <scope>NUCLEOTIDE SEQUENCE [LARGE SCALE GENOMIC DNA]</scope>
    <source>
        <strain evidence="2 3">DSM 110</strain>
    </source>
</reference>
<evidence type="ECO:0000313" key="2">
    <source>
        <dbReference type="EMBL" id="MQY52570.1"/>
    </source>
</evidence>
<dbReference type="Gene3D" id="2.20.130.30">
    <property type="entry name" value="Protein of unknown function DUF2782"/>
    <property type="match status" value="1"/>
</dbReference>
<dbReference type="OrthoDB" id="5296182at2"/>
<dbReference type="Pfam" id="PF11191">
    <property type="entry name" value="DUF2782"/>
    <property type="match status" value="1"/>
</dbReference>
<evidence type="ECO:0000313" key="3">
    <source>
        <dbReference type="Proteomes" id="UP000480275"/>
    </source>
</evidence>
<proteinExistence type="predicted"/>
<feature type="signal peptide" evidence="1">
    <location>
        <begin position="1"/>
        <end position="19"/>
    </location>
</feature>
<name>A0A6L5K142_RHOTE</name>
<dbReference type="EMBL" id="WIXJ01000012">
    <property type="protein sequence ID" value="MQY52570.1"/>
    <property type="molecule type" value="Genomic_DNA"/>
</dbReference>
<gene>
    <name evidence="2" type="ORF">GHK24_12380</name>
</gene>
<sequence length="112" mass="12596">MRRTFTLLLLLLCAGHALAQKSDERQPLPAVPPPPPEMIPFDAAIEPQVTIKKRENDTIEEYRVDGKLYMLKVTPANGVPYYLIDNQGNGNFMRMDALDGGVRVPQWIIGTF</sequence>
<protein>
    <submittedName>
        <fullName evidence="2">DUF2782 domain-containing protein</fullName>
    </submittedName>
</protein>
<keyword evidence="1" id="KW-0732">Signal</keyword>
<organism evidence="2 3">
    <name type="scientific">Rhodocyclus tenuis</name>
    <name type="common">Rhodospirillum tenue</name>
    <dbReference type="NCBI Taxonomy" id="1066"/>
    <lineage>
        <taxon>Bacteria</taxon>
        <taxon>Pseudomonadati</taxon>
        <taxon>Pseudomonadota</taxon>
        <taxon>Betaproteobacteria</taxon>
        <taxon>Rhodocyclales</taxon>
        <taxon>Rhodocyclaceae</taxon>
        <taxon>Rhodocyclus</taxon>
    </lineage>
</organism>
<feature type="chain" id="PRO_5026678781" evidence="1">
    <location>
        <begin position="20"/>
        <end position="112"/>
    </location>
</feature>
<comment type="caution">
    <text evidence="2">The sequence shown here is derived from an EMBL/GenBank/DDBJ whole genome shotgun (WGS) entry which is preliminary data.</text>
</comment>
<dbReference type="InterPro" id="IPR021357">
    <property type="entry name" value="DUF2782"/>
</dbReference>
<dbReference type="Proteomes" id="UP000480275">
    <property type="component" value="Unassembled WGS sequence"/>
</dbReference>
<evidence type="ECO:0000256" key="1">
    <source>
        <dbReference type="SAM" id="SignalP"/>
    </source>
</evidence>